<protein>
    <submittedName>
        <fullName evidence="1">Uncharacterized protein</fullName>
    </submittedName>
</protein>
<dbReference type="GeneID" id="79271895"/>
<keyword evidence="2" id="KW-1185">Reference proteome</keyword>
<gene>
    <name evidence="1" type="ORF">ACFQKD_00070</name>
</gene>
<organism evidence="1 2">
    <name type="scientific">Halobaculum marinum</name>
    <dbReference type="NCBI Taxonomy" id="3031996"/>
    <lineage>
        <taxon>Archaea</taxon>
        <taxon>Methanobacteriati</taxon>
        <taxon>Methanobacteriota</taxon>
        <taxon>Stenosarchaea group</taxon>
        <taxon>Halobacteria</taxon>
        <taxon>Halobacteriales</taxon>
        <taxon>Haloferacaceae</taxon>
        <taxon>Halobaculum</taxon>
    </lineage>
</organism>
<accession>A0ABD5WQ79</accession>
<evidence type="ECO:0000313" key="1">
    <source>
        <dbReference type="EMBL" id="MFC7095687.1"/>
    </source>
</evidence>
<evidence type="ECO:0000313" key="2">
    <source>
        <dbReference type="Proteomes" id="UP001596388"/>
    </source>
</evidence>
<proteinExistence type="predicted"/>
<dbReference type="RefSeq" id="WP_276239665.1">
    <property type="nucleotide sequence ID" value="NZ_CP119991.1"/>
</dbReference>
<reference evidence="1 2" key="1">
    <citation type="journal article" date="2019" name="Int. J. Syst. Evol. Microbiol.">
        <title>The Global Catalogue of Microorganisms (GCM) 10K type strain sequencing project: providing services to taxonomists for standard genome sequencing and annotation.</title>
        <authorList>
            <consortium name="The Broad Institute Genomics Platform"/>
            <consortium name="The Broad Institute Genome Sequencing Center for Infectious Disease"/>
            <person name="Wu L."/>
            <person name="Ma J."/>
        </authorList>
    </citation>
    <scope>NUCLEOTIDE SEQUENCE [LARGE SCALE GENOMIC DNA]</scope>
    <source>
        <strain evidence="1 2">DT55</strain>
    </source>
</reference>
<dbReference type="AlphaFoldDB" id="A0ABD5WQ79"/>
<name>A0ABD5WQ79_9EURY</name>
<dbReference type="EMBL" id="JBHTAG010000001">
    <property type="protein sequence ID" value="MFC7095687.1"/>
    <property type="molecule type" value="Genomic_DNA"/>
</dbReference>
<comment type="caution">
    <text evidence="1">The sequence shown here is derived from an EMBL/GenBank/DDBJ whole genome shotgun (WGS) entry which is preliminary data.</text>
</comment>
<dbReference type="Proteomes" id="UP001596388">
    <property type="component" value="Unassembled WGS sequence"/>
</dbReference>
<sequence length="48" mass="5541">MSETIDVDRDAVETLYREVVAQTENIEEEWRNPEVDAALDIIGEALYE</sequence>